<dbReference type="InterPro" id="IPR001539">
    <property type="entry name" value="Peptidase_U32"/>
</dbReference>
<keyword evidence="1" id="KW-0004">4Fe-4S</keyword>
<comment type="pathway">
    <text evidence="1">Cofactor biosynthesis; ubiquinone biosynthesis.</text>
</comment>
<dbReference type="InterPro" id="IPR043693">
    <property type="entry name" value="UbiV"/>
</dbReference>
<dbReference type="OrthoDB" id="8523349at2"/>
<reference evidence="2 3" key="1">
    <citation type="journal article" date="2014" name="PLoS ONE">
        <title>Physiological and genomic features of a novel sulfur-oxidizing gammaproteobacterium belonging to a previously uncultivated symbiotic lineage isolated from a hydrothermal vent.</title>
        <authorList>
            <person name="Nunoura T."/>
            <person name="Takaki Y."/>
            <person name="Kazama H."/>
            <person name="Kakuta J."/>
            <person name="Shimamura S."/>
            <person name="Makita H."/>
            <person name="Hirai M."/>
            <person name="Miyazaki M."/>
            <person name="Takai K."/>
        </authorList>
    </citation>
    <scope>NUCLEOTIDE SEQUENCE [LARGE SCALE GENOMIC DNA]</scope>
    <source>
        <strain evidence="2 3">Hiromi1</strain>
    </source>
</reference>
<comment type="subunit">
    <text evidence="1">Forms a heterodimer with UbiU.</text>
</comment>
<dbReference type="Proteomes" id="UP000031631">
    <property type="component" value="Chromosome"/>
</dbReference>
<gene>
    <name evidence="1" type="primary">ubiV</name>
    <name evidence="2" type="ORF">TBH_C1909</name>
</gene>
<keyword evidence="1" id="KW-0408">Iron</keyword>
<dbReference type="NCBIfam" id="NF011991">
    <property type="entry name" value="PRK15447.1"/>
    <property type="match status" value="1"/>
</dbReference>
<feature type="binding site" evidence="1">
    <location>
        <position position="39"/>
    </location>
    <ligand>
        <name>[4Fe-4S] cluster</name>
        <dbReference type="ChEBI" id="CHEBI:49883"/>
    </ligand>
</feature>
<feature type="binding site" evidence="1">
    <location>
        <position position="188"/>
    </location>
    <ligand>
        <name>[4Fe-4S] cluster</name>
        <dbReference type="ChEBI" id="CHEBI:49883"/>
    </ligand>
</feature>
<dbReference type="Pfam" id="PF01136">
    <property type="entry name" value="Peptidase_U32"/>
    <property type="match status" value="1"/>
</dbReference>
<dbReference type="KEGG" id="tbn:TBH_C1909"/>
<evidence type="ECO:0000256" key="1">
    <source>
        <dbReference type="HAMAP-Rule" id="MF_02233"/>
    </source>
</evidence>
<dbReference type="EMBL" id="AP012273">
    <property type="protein sequence ID" value="BAO44824.1"/>
    <property type="molecule type" value="Genomic_DNA"/>
</dbReference>
<dbReference type="UniPathway" id="UPA00232"/>
<dbReference type="PANTHER" id="PTHR30217:SF11">
    <property type="entry name" value="UBIQUINONE BIOSYNTHESIS PROTEIN UBIV"/>
    <property type="match status" value="1"/>
</dbReference>
<sequence length="296" mass="32855">MKLSLGPVQYYWSREDLQDFYREVAEWPVDIVYLGETVCSKRRLFRYDDWLETARMLRDAGKEVVLSTMALLEAESELKTMRRICANGEFMVEANDMAAVQLMSAAGLPFTTGPTVNTYNAATLRVLAEAGLKRWVLPVELGRDSLAGILEDAPQNVQTEVFSWGRIPLAMSARCYTARAYDLPKDDCQYRCLDHADGLTLRTREGEPFLAINGIQTQSALTCNLLSELNGMRKLGVDVLRISPQARHTGRIVQAFSGALAGDTDVSDLEALMPVGGCDGYWREQAGMNYSLSGSS</sequence>
<dbReference type="GO" id="GO:0051539">
    <property type="term" value="F:4 iron, 4 sulfur cluster binding"/>
    <property type="evidence" value="ECO:0007669"/>
    <property type="project" value="UniProtKB-UniRule"/>
</dbReference>
<dbReference type="InterPro" id="IPR051454">
    <property type="entry name" value="RNA/ubiquinone_mod_enzymes"/>
</dbReference>
<feature type="binding site" evidence="1">
    <location>
        <position position="175"/>
    </location>
    <ligand>
        <name>[4Fe-4S] cluster</name>
        <dbReference type="ChEBI" id="CHEBI:49883"/>
    </ligand>
</feature>
<dbReference type="GO" id="GO:0046872">
    <property type="term" value="F:metal ion binding"/>
    <property type="evidence" value="ECO:0007669"/>
    <property type="project" value="UniProtKB-KW"/>
</dbReference>
<keyword evidence="1" id="KW-0831">Ubiquinone biosynthesis</keyword>
<protein>
    <recommendedName>
        <fullName evidence="1">Ubiquinone biosynthesis protein UbiV</fullName>
    </recommendedName>
</protein>
<dbReference type="GO" id="GO:0006744">
    <property type="term" value="P:ubiquinone biosynthetic process"/>
    <property type="evidence" value="ECO:0007669"/>
    <property type="project" value="UniProtKB-UniRule"/>
</dbReference>
<evidence type="ECO:0000313" key="2">
    <source>
        <dbReference type="EMBL" id="BAO44824.1"/>
    </source>
</evidence>
<dbReference type="PANTHER" id="PTHR30217">
    <property type="entry name" value="PEPTIDASE U32 FAMILY"/>
    <property type="match status" value="1"/>
</dbReference>
<comment type="cofactor">
    <cofactor evidence="1">
        <name>[4Fe-4S] cluster</name>
        <dbReference type="ChEBI" id="CHEBI:49883"/>
    </cofactor>
</comment>
<comment type="similarity">
    <text evidence="1">Belongs to the peptidase U32 family. UbiV subfamily.</text>
</comment>
<keyword evidence="1" id="KW-0411">Iron-sulfur</keyword>
<comment type="function">
    <text evidence="1">Required for O(2)-independent ubiquinone (coenzyme Q) biosynthesis. Together with UbiU, is essential for the C6-hydroxylation reaction in the oxygen-independent ubiquinone biosynthesis pathway.</text>
</comment>
<dbReference type="RefSeq" id="WP_041070861.1">
    <property type="nucleotide sequence ID" value="NZ_AP012273.1"/>
</dbReference>
<proteinExistence type="inferred from homology"/>
<keyword evidence="1" id="KW-0479">Metal-binding</keyword>
<dbReference type="AlphaFoldDB" id="A0A7U6GJL8"/>
<evidence type="ECO:0000313" key="3">
    <source>
        <dbReference type="Proteomes" id="UP000031631"/>
    </source>
</evidence>
<keyword evidence="3" id="KW-1185">Reference proteome</keyword>
<feature type="binding site" evidence="1">
    <location>
        <position position="192"/>
    </location>
    <ligand>
        <name>[4Fe-4S] cluster</name>
        <dbReference type="ChEBI" id="CHEBI:49883"/>
    </ligand>
</feature>
<name>A0A7U6GJL8_9GAMM</name>
<organism evidence="2 3">
    <name type="scientific">Thiolapillus brandeum</name>
    <dbReference type="NCBI Taxonomy" id="1076588"/>
    <lineage>
        <taxon>Bacteria</taxon>
        <taxon>Pseudomonadati</taxon>
        <taxon>Pseudomonadota</taxon>
        <taxon>Gammaproteobacteria</taxon>
        <taxon>Chromatiales</taxon>
        <taxon>Sedimenticolaceae</taxon>
        <taxon>Thiolapillus</taxon>
    </lineage>
</organism>
<dbReference type="HAMAP" id="MF_02233">
    <property type="entry name" value="UbiV"/>
    <property type="match status" value="1"/>
</dbReference>
<accession>A0A7U6GJL8</accession>